<dbReference type="SMART" id="SM00360">
    <property type="entry name" value="RRM"/>
    <property type="match status" value="1"/>
</dbReference>
<accession>A0AAD5U2X7</accession>
<feature type="compositionally biased region" description="Basic residues" evidence="3">
    <location>
        <begin position="277"/>
        <end position="290"/>
    </location>
</feature>
<evidence type="ECO:0000256" key="1">
    <source>
        <dbReference type="ARBA" id="ARBA00022884"/>
    </source>
</evidence>
<gene>
    <name evidence="5" type="ORF">HK099_002337</name>
</gene>
<proteinExistence type="predicted"/>
<dbReference type="EMBL" id="JADGJW010000177">
    <property type="protein sequence ID" value="KAJ3222393.1"/>
    <property type="molecule type" value="Genomic_DNA"/>
</dbReference>
<evidence type="ECO:0000313" key="6">
    <source>
        <dbReference type="Proteomes" id="UP001211065"/>
    </source>
</evidence>
<dbReference type="InterPro" id="IPR012677">
    <property type="entry name" value="Nucleotide-bd_a/b_plait_sf"/>
</dbReference>
<keyword evidence="6" id="KW-1185">Reference proteome</keyword>
<dbReference type="SUPFAM" id="SSF54928">
    <property type="entry name" value="RNA-binding domain, RBD"/>
    <property type="match status" value="1"/>
</dbReference>
<evidence type="ECO:0000256" key="2">
    <source>
        <dbReference type="PROSITE-ProRule" id="PRU00176"/>
    </source>
</evidence>
<reference evidence="5" key="1">
    <citation type="submission" date="2020-05" db="EMBL/GenBank/DDBJ databases">
        <title>Phylogenomic resolution of chytrid fungi.</title>
        <authorList>
            <person name="Stajich J.E."/>
            <person name="Amses K."/>
            <person name="Simmons R."/>
            <person name="Seto K."/>
            <person name="Myers J."/>
            <person name="Bonds A."/>
            <person name="Quandt C.A."/>
            <person name="Barry K."/>
            <person name="Liu P."/>
            <person name="Grigoriev I."/>
            <person name="Longcore J.E."/>
            <person name="James T.Y."/>
        </authorList>
    </citation>
    <scope>NUCLEOTIDE SEQUENCE</scope>
    <source>
        <strain evidence="5">JEL0476</strain>
    </source>
</reference>
<organism evidence="5 6">
    <name type="scientific">Clydaea vesicula</name>
    <dbReference type="NCBI Taxonomy" id="447962"/>
    <lineage>
        <taxon>Eukaryota</taxon>
        <taxon>Fungi</taxon>
        <taxon>Fungi incertae sedis</taxon>
        <taxon>Chytridiomycota</taxon>
        <taxon>Chytridiomycota incertae sedis</taxon>
        <taxon>Chytridiomycetes</taxon>
        <taxon>Lobulomycetales</taxon>
        <taxon>Lobulomycetaceae</taxon>
        <taxon>Clydaea</taxon>
    </lineage>
</organism>
<evidence type="ECO:0000313" key="5">
    <source>
        <dbReference type="EMBL" id="KAJ3222393.1"/>
    </source>
</evidence>
<keyword evidence="1 2" id="KW-0694">RNA-binding</keyword>
<name>A0AAD5U2X7_9FUNG</name>
<dbReference type="PANTHER" id="PTHR13968:SF26">
    <property type="entry name" value="RRM DOMAIN-CONTAINING PROTEIN"/>
    <property type="match status" value="1"/>
</dbReference>
<feature type="region of interest" description="Disordered" evidence="3">
    <location>
        <begin position="118"/>
        <end position="141"/>
    </location>
</feature>
<dbReference type="InterPro" id="IPR051186">
    <property type="entry name" value="RRM_HNRPC/RALY_subfam"/>
</dbReference>
<feature type="region of interest" description="Disordered" evidence="3">
    <location>
        <begin position="562"/>
        <end position="582"/>
    </location>
</feature>
<feature type="compositionally biased region" description="Basic residues" evidence="3">
    <location>
        <begin position="302"/>
        <end position="317"/>
    </location>
</feature>
<dbReference type="GO" id="GO:0003723">
    <property type="term" value="F:RNA binding"/>
    <property type="evidence" value="ECO:0007669"/>
    <property type="project" value="UniProtKB-UniRule"/>
</dbReference>
<dbReference type="AlphaFoldDB" id="A0AAD5U2X7"/>
<feature type="domain" description="RRM" evidence="4">
    <location>
        <begin position="150"/>
        <end position="233"/>
    </location>
</feature>
<feature type="region of interest" description="Disordered" evidence="3">
    <location>
        <begin position="229"/>
        <end position="326"/>
    </location>
</feature>
<evidence type="ECO:0000256" key="3">
    <source>
        <dbReference type="SAM" id="MobiDB-lite"/>
    </source>
</evidence>
<sequence>MNSSFDLNKNQSSYIFNQQGQLETTCNYSLIPPIAPSAEKTSTSVMYQQNYQEQPQQQYAQDSNLNTSYYAFQNSLQNMSSQIGTGNEQAYYNEHAAYDANMYNEGIAPPHNNNYGQITKKPSSTKHYGKNSSRNDFNHKKSFPVYPPNSRLFIGNLNVESTSKEELQSIFSKYGTITEISLQSTFGFVQFETIESCDKAIQFEQGKKVGSSVWDLKYSKAKSRPYELRMAARDKASRGGNSDDREKKDWTRKDGDHDRSVRGGDRYRDEDRDSYKSRRRSRSPPPRKRSRSPDYHSSSHYKSSKKSSRSPPRRRSRSPAASQQSVRLYSLANSNVLNNFQNTMMKSIHLNGQIKAQEDLILPRKVGNQVADAQIICFSVDNFETSFLSQRFNPKSLVKQRMSEGVKAVFYLDRKGQRAKTVDFQIFHIDSTITEMSGITIEKSVRALERERDFQRAERQLPQLQNPMPTQNPFPVNSQNYQYPNSVAPNIQSSAPVDLLSLLNVLQSQQSGGFTGIPTSAGSSPMVGGSDLTSALLGLNRAHGSLQQQQLQQVPLTSNFSQSSGQLLQSSSTNLNSTSDSNQSVSDLLKRLQSVAGVVGNNNFSNSNSSPQLSQLNNYPSNPSHVLHNSAPSTTATVPNVASSMQQNNLLNLLQNFNSKK</sequence>
<dbReference type="InterPro" id="IPR035979">
    <property type="entry name" value="RBD_domain_sf"/>
</dbReference>
<protein>
    <recommendedName>
        <fullName evidence="4">RRM domain-containing protein</fullName>
    </recommendedName>
</protein>
<dbReference type="Proteomes" id="UP001211065">
    <property type="component" value="Unassembled WGS sequence"/>
</dbReference>
<comment type="caution">
    <text evidence="5">The sequence shown here is derived from an EMBL/GenBank/DDBJ whole genome shotgun (WGS) entry which is preliminary data.</text>
</comment>
<dbReference type="PANTHER" id="PTHR13968">
    <property type="entry name" value="HETEROGENEOUS NUCLEAR RIBONUCLEOPROTEIN"/>
    <property type="match status" value="1"/>
</dbReference>
<dbReference type="Pfam" id="PF00076">
    <property type="entry name" value="RRM_1"/>
    <property type="match status" value="1"/>
</dbReference>
<evidence type="ECO:0000259" key="4">
    <source>
        <dbReference type="PROSITE" id="PS50102"/>
    </source>
</evidence>
<dbReference type="PROSITE" id="PS50102">
    <property type="entry name" value="RRM"/>
    <property type="match status" value="1"/>
</dbReference>
<dbReference type="InterPro" id="IPR000504">
    <property type="entry name" value="RRM_dom"/>
</dbReference>
<feature type="compositionally biased region" description="Basic and acidic residues" evidence="3">
    <location>
        <begin position="229"/>
        <end position="276"/>
    </location>
</feature>
<dbReference type="Gene3D" id="3.30.70.330">
    <property type="match status" value="1"/>
</dbReference>
<dbReference type="GO" id="GO:0005634">
    <property type="term" value="C:nucleus"/>
    <property type="evidence" value="ECO:0007669"/>
    <property type="project" value="TreeGrafter"/>
</dbReference>